<name>A0ABS3AQG5_9BACT</name>
<evidence type="ECO:0000256" key="7">
    <source>
        <dbReference type="ARBA" id="ARBA00022801"/>
    </source>
</evidence>
<comment type="similarity">
    <text evidence="2 14">Belongs to the UppP family.</text>
</comment>
<keyword evidence="8 14" id="KW-1133">Transmembrane helix</keyword>
<feature type="transmembrane region" description="Helical" evidence="14">
    <location>
        <begin position="242"/>
        <end position="260"/>
    </location>
</feature>
<evidence type="ECO:0000313" key="16">
    <source>
        <dbReference type="Proteomes" id="UP000722121"/>
    </source>
</evidence>
<comment type="function">
    <text evidence="14">Catalyzes the dephosphorylation of undecaprenyl diphosphate (UPP). Confers resistance to bacitracin.</text>
</comment>
<proteinExistence type="inferred from homology"/>
<comment type="caution">
    <text evidence="15">The sequence shown here is derived from an EMBL/GenBank/DDBJ whole genome shotgun (WGS) entry which is preliminary data.</text>
</comment>
<keyword evidence="14" id="KW-0133">Cell shape</keyword>
<evidence type="ECO:0000256" key="11">
    <source>
        <dbReference type="ARBA" id="ARBA00032707"/>
    </source>
</evidence>
<comment type="miscellaneous">
    <text evidence="14">Bacitracin is thought to be involved in the inhibition of peptidoglycan synthesis by sequestering undecaprenyl diphosphate, thereby reducing the pool of lipid carrier available.</text>
</comment>
<keyword evidence="14" id="KW-0961">Cell wall biogenesis/degradation</keyword>
<evidence type="ECO:0000256" key="10">
    <source>
        <dbReference type="ARBA" id="ARBA00023251"/>
    </source>
</evidence>
<evidence type="ECO:0000256" key="13">
    <source>
        <dbReference type="ARBA" id="ARBA00047594"/>
    </source>
</evidence>
<protein>
    <recommendedName>
        <fullName evidence="4 14">Undecaprenyl-diphosphatase</fullName>
        <ecNumber evidence="3 14">3.6.1.27</ecNumber>
    </recommendedName>
    <alternativeName>
        <fullName evidence="12 14">Bacitracin resistance protein</fullName>
    </alternativeName>
    <alternativeName>
        <fullName evidence="11 14">Undecaprenyl pyrophosphate phosphatase</fullName>
    </alternativeName>
</protein>
<dbReference type="Proteomes" id="UP000722121">
    <property type="component" value="Unassembled WGS sequence"/>
</dbReference>
<keyword evidence="6 14" id="KW-0812">Transmembrane</keyword>
<evidence type="ECO:0000256" key="6">
    <source>
        <dbReference type="ARBA" id="ARBA00022692"/>
    </source>
</evidence>
<evidence type="ECO:0000256" key="2">
    <source>
        <dbReference type="ARBA" id="ARBA00010621"/>
    </source>
</evidence>
<evidence type="ECO:0000256" key="3">
    <source>
        <dbReference type="ARBA" id="ARBA00012374"/>
    </source>
</evidence>
<evidence type="ECO:0000256" key="5">
    <source>
        <dbReference type="ARBA" id="ARBA00022475"/>
    </source>
</evidence>
<dbReference type="InterPro" id="IPR003824">
    <property type="entry name" value="UppP"/>
</dbReference>
<dbReference type="EC" id="3.6.1.27" evidence="3 14"/>
<dbReference type="PANTHER" id="PTHR30622:SF2">
    <property type="entry name" value="UNDECAPRENYL-DIPHOSPHATASE"/>
    <property type="match status" value="1"/>
</dbReference>
<reference evidence="15 16" key="1">
    <citation type="submission" date="2021-02" db="EMBL/GenBank/DDBJ databases">
        <title>Activity-based single-cell genomes from oceanic crustal fluid captures similar information to metagenomic and metatranscriptomic surveys with orders of magnitude less sampling.</title>
        <authorList>
            <person name="D'Angelo T.S."/>
            <person name="Orcutt B.N."/>
        </authorList>
    </citation>
    <scope>NUCLEOTIDE SEQUENCE [LARGE SCALE GENOMIC DNA]</scope>
    <source>
        <strain evidence="15">AH-315-G07</strain>
    </source>
</reference>
<gene>
    <name evidence="14" type="primary">uppP</name>
    <name evidence="15" type="ORF">JYU14_02730</name>
</gene>
<evidence type="ECO:0000256" key="1">
    <source>
        <dbReference type="ARBA" id="ARBA00004651"/>
    </source>
</evidence>
<feature type="transmembrane region" description="Helical" evidence="14">
    <location>
        <begin position="43"/>
        <end position="62"/>
    </location>
</feature>
<accession>A0ABS3AQG5</accession>
<keyword evidence="16" id="KW-1185">Reference proteome</keyword>
<keyword evidence="9 14" id="KW-0472">Membrane</keyword>
<evidence type="ECO:0000256" key="8">
    <source>
        <dbReference type="ARBA" id="ARBA00022989"/>
    </source>
</evidence>
<dbReference type="Pfam" id="PF02673">
    <property type="entry name" value="BacA"/>
    <property type="match status" value="1"/>
</dbReference>
<keyword evidence="10 14" id="KW-0046">Antibiotic resistance</keyword>
<organism evidence="15 16">
    <name type="scientific">Simkania negevensis</name>
    <dbReference type="NCBI Taxonomy" id="83561"/>
    <lineage>
        <taxon>Bacteria</taxon>
        <taxon>Pseudomonadati</taxon>
        <taxon>Chlamydiota</taxon>
        <taxon>Chlamydiia</taxon>
        <taxon>Parachlamydiales</taxon>
        <taxon>Simkaniaceae</taxon>
        <taxon>Simkania</taxon>
    </lineage>
</organism>
<comment type="subcellular location">
    <subcellularLocation>
        <location evidence="1 14">Cell membrane</location>
        <topology evidence="1 14">Multi-pass membrane protein</topology>
    </subcellularLocation>
</comment>
<comment type="catalytic activity">
    <reaction evidence="13 14">
        <text>di-trans,octa-cis-undecaprenyl diphosphate + H2O = di-trans,octa-cis-undecaprenyl phosphate + phosphate + H(+)</text>
        <dbReference type="Rhea" id="RHEA:28094"/>
        <dbReference type="ChEBI" id="CHEBI:15377"/>
        <dbReference type="ChEBI" id="CHEBI:15378"/>
        <dbReference type="ChEBI" id="CHEBI:43474"/>
        <dbReference type="ChEBI" id="CHEBI:58405"/>
        <dbReference type="ChEBI" id="CHEBI:60392"/>
        <dbReference type="EC" id="3.6.1.27"/>
    </reaction>
</comment>
<evidence type="ECO:0000313" key="15">
    <source>
        <dbReference type="EMBL" id="MBN4066978.1"/>
    </source>
</evidence>
<feature type="transmembrane region" description="Helical" evidence="14">
    <location>
        <begin position="106"/>
        <end position="126"/>
    </location>
</feature>
<sequence length="268" mass="29704">MLTGLEALALGIVQGATEFLPVSSSGHLKITEQLFHFKPGTEWIPFELACHLGTLFAVLVVFRKDIMPLFSSERFTLLLIAIALVPLFLCYPLLESIKEVSAHPRYIGLFFFATAALLFLGERLCLAPLEAVATRKKQCATAFAIGFFQTLALFPGVSRSGSTMSAARFLGWKRMEAARFSFLLALPTILMGVAYETKQLLIDPTPLHAVSPLCYLIGFAVSFIVGLLALRWLMRHLRKGSLLLFCWYCIALGLFSLILFNTSLLNYA</sequence>
<dbReference type="PANTHER" id="PTHR30622">
    <property type="entry name" value="UNDECAPRENYL-DIPHOSPHATASE"/>
    <property type="match status" value="1"/>
</dbReference>
<evidence type="ECO:0000256" key="12">
    <source>
        <dbReference type="ARBA" id="ARBA00032932"/>
    </source>
</evidence>
<evidence type="ECO:0000256" key="9">
    <source>
        <dbReference type="ARBA" id="ARBA00023136"/>
    </source>
</evidence>
<keyword evidence="5 14" id="KW-1003">Cell membrane</keyword>
<dbReference type="HAMAP" id="MF_01006">
    <property type="entry name" value="Undec_diphosphatase"/>
    <property type="match status" value="1"/>
</dbReference>
<feature type="transmembrane region" description="Helical" evidence="14">
    <location>
        <begin position="74"/>
        <end position="94"/>
    </location>
</feature>
<feature type="transmembrane region" description="Helical" evidence="14">
    <location>
        <begin position="207"/>
        <end position="230"/>
    </location>
</feature>
<evidence type="ECO:0000256" key="14">
    <source>
        <dbReference type="HAMAP-Rule" id="MF_01006"/>
    </source>
</evidence>
<evidence type="ECO:0000256" key="4">
    <source>
        <dbReference type="ARBA" id="ARBA00021581"/>
    </source>
</evidence>
<keyword evidence="14" id="KW-0573">Peptidoglycan synthesis</keyword>
<keyword evidence="7 14" id="KW-0378">Hydrolase</keyword>
<feature type="transmembrane region" description="Helical" evidence="14">
    <location>
        <begin position="177"/>
        <end position="195"/>
    </location>
</feature>
<dbReference type="EMBL" id="JAFITR010000046">
    <property type="protein sequence ID" value="MBN4066978.1"/>
    <property type="molecule type" value="Genomic_DNA"/>
</dbReference>